<dbReference type="PROSITE" id="PS50293">
    <property type="entry name" value="TPR_REGION"/>
    <property type="match status" value="1"/>
</dbReference>
<dbReference type="Proteomes" id="UP001165122">
    <property type="component" value="Unassembled WGS sequence"/>
</dbReference>
<evidence type="ECO:0000313" key="4">
    <source>
        <dbReference type="EMBL" id="GMI12160.1"/>
    </source>
</evidence>
<comment type="caution">
    <text evidence="4">The sequence shown here is derived from an EMBL/GenBank/DDBJ whole genome shotgun (WGS) entry which is preliminary data.</text>
</comment>
<name>A0A9W7FHE0_9STRA</name>
<organism evidence="4 5">
    <name type="scientific">Triparma laevis f. longispina</name>
    <dbReference type="NCBI Taxonomy" id="1714387"/>
    <lineage>
        <taxon>Eukaryota</taxon>
        <taxon>Sar</taxon>
        <taxon>Stramenopiles</taxon>
        <taxon>Ochrophyta</taxon>
        <taxon>Bolidophyceae</taxon>
        <taxon>Parmales</taxon>
        <taxon>Triparmaceae</taxon>
        <taxon>Triparma</taxon>
    </lineage>
</organism>
<sequence>MKSSQSIRKSQRPSIVRFDDTVRESIEQQVLRITRSEELVKLRALAKLCGRDFFDDPSLRAVAWRRILEVLELAMPEEKKFRGKKKQKKKKNDLRKLEILDTCFALGVACNLVGDLDDAKRYQERAKEGYEEQLGRENEKALEATYSLTMLTCKSEEELIEKLRDLAKRMERALGEENVVTLKTLNTLGNMLKNNGQYEEAIKVWERCLAGQMKVLGEDHMETSMTLGNLGNVYNKLRNYEKALEYYERALKGNEKLLGKNHPSTLMTVERSAILYKKTEDYGKTEELYQRALEGYEAQLGKDHKDTKRCTKNFKICLEMSGNSARLAELIMSYPWLNSKK</sequence>
<dbReference type="PANTHER" id="PTHR45641">
    <property type="entry name" value="TETRATRICOPEPTIDE REPEAT PROTEIN (AFU_ORTHOLOGUE AFUA_6G03870)"/>
    <property type="match status" value="1"/>
</dbReference>
<dbReference type="InterPro" id="IPR011990">
    <property type="entry name" value="TPR-like_helical_dom_sf"/>
</dbReference>
<dbReference type="Gene3D" id="1.25.40.10">
    <property type="entry name" value="Tetratricopeptide repeat domain"/>
    <property type="match status" value="1"/>
</dbReference>
<dbReference type="OrthoDB" id="197174at2759"/>
<dbReference type="Pfam" id="PF13424">
    <property type="entry name" value="TPR_12"/>
    <property type="match status" value="1"/>
</dbReference>
<dbReference type="PANTHER" id="PTHR45641:SF19">
    <property type="entry name" value="NEPHROCYSTIN-3"/>
    <property type="match status" value="1"/>
</dbReference>
<keyword evidence="1" id="KW-0677">Repeat</keyword>
<protein>
    <recommendedName>
        <fullName evidence="6">Kinesin light chain</fullName>
    </recommendedName>
</protein>
<evidence type="ECO:0000256" key="2">
    <source>
        <dbReference type="ARBA" id="ARBA00022803"/>
    </source>
</evidence>
<accession>A0A9W7FHE0</accession>
<evidence type="ECO:0000256" key="3">
    <source>
        <dbReference type="PROSITE-ProRule" id="PRU00339"/>
    </source>
</evidence>
<evidence type="ECO:0000313" key="5">
    <source>
        <dbReference type="Proteomes" id="UP001165122"/>
    </source>
</evidence>
<keyword evidence="2 3" id="KW-0802">TPR repeat</keyword>
<dbReference type="SUPFAM" id="SSF48452">
    <property type="entry name" value="TPR-like"/>
    <property type="match status" value="2"/>
</dbReference>
<dbReference type="AlphaFoldDB" id="A0A9W7FHE0"/>
<dbReference type="InterPro" id="IPR019734">
    <property type="entry name" value="TPR_rpt"/>
</dbReference>
<dbReference type="PROSITE" id="PS50005">
    <property type="entry name" value="TPR"/>
    <property type="match status" value="1"/>
</dbReference>
<proteinExistence type="predicted"/>
<evidence type="ECO:0008006" key="6">
    <source>
        <dbReference type="Google" id="ProtNLM"/>
    </source>
</evidence>
<keyword evidence="5" id="KW-1185">Reference proteome</keyword>
<feature type="repeat" description="TPR" evidence="3">
    <location>
        <begin position="224"/>
        <end position="257"/>
    </location>
</feature>
<reference evidence="5" key="1">
    <citation type="journal article" date="2023" name="Commun. Biol.">
        <title>Genome analysis of Parmales, the sister group of diatoms, reveals the evolutionary specialization of diatoms from phago-mixotrophs to photoautotrophs.</title>
        <authorList>
            <person name="Ban H."/>
            <person name="Sato S."/>
            <person name="Yoshikawa S."/>
            <person name="Yamada K."/>
            <person name="Nakamura Y."/>
            <person name="Ichinomiya M."/>
            <person name="Sato N."/>
            <person name="Blanc-Mathieu R."/>
            <person name="Endo H."/>
            <person name="Kuwata A."/>
            <person name="Ogata H."/>
        </authorList>
    </citation>
    <scope>NUCLEOTIDE SEQUENCE [LARGE SCALE GENOMIC DNA]</scope>
    <source>
        <strain evidence="5">NIES 3700</strain>
    </source>
</reference>
<dbReference type="SMART" id="SM00028">
    <property type="entry name" value="TPR"/>
    <property type="match status" value="2"/>
</dbReference>
<dbReference type="EMBL" id="BRXW01000172">
    <property type="protein sequence ID" value="GMI12160.1"/>
    <property type="molecule type" value="Genomic_DNA"/>
</dbReference>
<evidence type="ECO:0000256" key="1">
    <source>
        <dbReference type="ARBA" id="ARBA00022737"/>
    </source>
</evidence>
<gene>
    <name evidence="4" type="ORF">TrLO_g5975</name>
</gene>